<dbReference type="InterPro" id="IPR052913">
    <property type="entry name" value="Glycopeptide_resist_protein"/>
</dbReference>
<evidence type="ECO:0000259" key="2">
    <source>
        <dbReference type="Pfam" id="PF12229"/>
    </source>
</evidence>
<dbReference type="Pfam" id="PF04294">
    <property type="entry name" value="VanW"/>
    <property type="match status" value="1"/>
</dbReference>
<dbReference type="AlphaFoldDB" id="A0A1J4TTZ9"/>
<keyword evidence="1" id="KW-0812">Transmembrane</keyword>
<accession>A0A1J4TTZ9</accession>
<dbReference type="STRING" id="1805209.AUJ73_00135"/>
<organism evidence="3 4">
    <name type="scientific">Candidatus Gottesmanbacteria bacterium CG1_02_37_22</name>
    <dbReference type="NCBI Taxonomy" id="1805209"/>
    <lineage>
        <taxon>Bacteria</taxon>
        <taxon>Candidatus Gottesmaniibacteriota</taxon>
    </lineage>
</organism>
<gene>
    <name evidence="3" type="ORF">AUJ73_00135</name>
</gene>
<reference evidence="3 4" key="1">
    <citation type="journal article" date="2016" name="Environ. Microbiol.">
        <title>Genomic resolution of a cold subsurface aquifer community provides metabolic insights for novel microbes adapted to high CO concentrations.</title>
        <authorList>
            <person name="Probst A.J."/>
            <person name="Castelle C.J."/>
            <person name="Singh A."/>
            <person name="Brown C.T."/>
            <person name="Anantharaman K."/>
            <person name="Sharon I."/>
            <person name="Hug L.A."/>
            <person name="Burstein D."/>
            <person name="Emerson J.B."/>
            <person name="Thomas B.C."/>
            <person name="Banfield J.F."/>
        </authorList>
    </citation>
    <scope>NUCLEOTIDE SEQUENCE [LARGE SCALE GENOMIC DNA]</scope>
    <source>
        <strain evidence="3">CG1_02_37_22</strain>
    </source>
</reference>
<name>A0A1J4TTZ9_9BACT</name>
<evidence type="ECO:0000313" key="3">
    <source>
        <dbReference type="EMBL" id="OIO15740.1"/>
    </source>
</evidence>
<comment type="caution">
    <text evidence="3">The sequence shown here is derived from an EMBL/GenBank/DDBJ whole genome shotgun (WGS) entry which is preliminary data.</text>
</comment>
<dbReference type="InterPro" id="IPR022029">
    <property type="entry name" value="YoaR-like_PG-bd"/>
</dbReference>
<dbReference type="InterPro" id="IPR007391">
    <property type="entry name" value="Vancomycin_resist_VanW"/>
</dbReference>
<protein>
    <recommendedName>
        <fullName evidence="2">YoaR-like putative peptidoglycan binding domain-containing protein</fullName>
    </recommendedName>
</protein>
<evidence type="ECO:0000256" key="1">
    <source>
        <dbReference type="SAM" id="Phobius"/>
    </source>
</evidence>
<keyword evidence="1" id="KW-1133">Transmembrane helix</keyword>
<feature type="transmembrane region" description="Helical" evidence="1">
    <location>
        <begin position="21"/>
        <end position="45"/>
    </location>
</feature>
<feature type="domain" description="YoaR-like putative peptidoglycan binding" evidence="2">
    <location>
        <begin position="100"/>
        <end position="211"/>
    </location>
</feature>
<dbReference type="Proteomes" id="UP000183120">
    <property type="component" value="Unassembled WGS sequence"/>
</dbReference>
<keyword evidence="1" id="KW-0472">Membrane</keyword>
<dbReference type="PANTHER" id="PTHR35788">
    <property type="entry name" value="EXPORTED PROTEIN-RELATED"/>
    <property type="match status" value="1"/>
</dbReference>
<sequence length="481" mass="53607">MVKKKEVINGKEIINERKLSFFPLLLYFLLGSIIALFILVIISILKYEHKYNNRIYPGVTIDGWEVGGKNPEEVKAYFENKSEPLKKINFTLYFEDNIATISGTDLGLSFDGKLSAIQAYSIGRSGHLFSDVYQKLTALKKGLNLNSVLNIKTENIDDALISLSGNINITPQDALFQFENGKVLIFKPSTNGRRLNKEATKNKILSYIYELKKTTPVTVKGILIPLEVDIVYPKYSTDNSNNYGIRELLASGNSKFAGSIPGRIHNIELAASRIHGHLVPPGGIFSFNDALGDVSASTGFQPAYIIKDGRTVLGDGGGVCQVSTTLFRAILNSGLKVVERHPHSYRVSYYEQNSGPGLDATVYYPGYDLKFENDTANYLLIQSRFDKTDYSLIFEIFGTKDGRKVEITKPVILSQISAPPDLYQDDPTLPKGVVKQVDWRAAGAKVSLSYKVTKDDKTLSENTFYSNFQPWQAVFLRGTKE</sequence>
<dbReference type="EMBL" id="MNUY01000001">
    <property type="protein sequence ID" value="OIO15740.1"/>
    <property type="molecule type" value="Genomic_DNA"/>
</dbReference>
<dbReference type="PANTHER" id="PTHR35788:SF1">
    <property type="entry name" value="EXPORTED PROTEIN"/>
    <property type="match status" value="1"/>
</dbReference>
<dbReference type="Pfam" id="PF12229">
    <property type="entry name" value="PG_binding_4"/>
    <property type="match status" value="1"/>
</dbReference>
<evidence type="ECO:0000313" key="4">
    <source>
        <dbReference type="Proteomes" id="UP000183120"/>
    </source>
</evidence>
<proteinExistence type="predicted"/>